<dbReference type="AlphaFoldDB" id="A0A543IQB5"/>
<accession>A0A543IQB5</accession>
<dbReference type="SUPFAM" id="SSF141694">
    <property type="entry name" value="AF2212/PG0164-like"/>
    <property type="match status" value="1"/>
</dbReference>
<dbReference type="Gene3D" id="2.40.30.100">
    <property type="entry name" value="AF2212/PG0164-like"/>
    <property type="match status" value="1"/>
</dbReference>
<reference evidence="1 2" key="1">
    <citation type="submission" date="2019-06" db="EMBL/GenBank/DDBJ databases">
        <title>Sequencing the genomes of 1000 actinobacteria strains.</title>
        <authorList>
            <person name="Klenk H.-P."/>
        </authorList>
    </citation>
    <scope>NUCLEOTIDE SEQUENCE [LARGE SCALE GENOMIC DNA]</scope>
    <source>
        <strain evidence="1 2">DSM 43186</strain>
    </source>
</reference>
<evidence type="ECO:0000313" key="1">
    <source>
        <dbReference type="EMBL" id="TQM72771.1"/>
    </source>
</evidence>
<dbReference type="InterPro" id="IPR015018">
    <property type="entry name" value="DUF1905"/>
</dbReference>
<dbReference type="EMBL" id="VFPQ01000002">
    <property type="protein sequence ID" value="TQM72771.1"/>
    <property type="molecule type" value="Genomic_DNA"/>
</dbReference>
<evidence type="ECO:0000313" key="2">
    <source>
        <dbReference type="Proteomes" id="UP000319213"/>
    </source>
</evidence>
<dbReference type="InterPro" id="IPR037079">
    <property type="entry name" value="AF2212/PG0164-like_sf"/>
</dbReference>
<sequence length="106" mass="11605">MCDAAGVKVVFDGELWIWDARRSESWTFVSLPVEASEEIRERFAGRLRGFGSLRVRATIGDTTWTTSIFPDSREGAYALPIKRAVRQAEGVEAGDVATVTVEVLGG</sequence>
<protein>
    <submittedName>
        <fullName evidence="1">Uncharacterized protein DUF1905</fullName>
    </submittedName>
</protein>
<dbReference type="Proteomes" id="UP000319213">
    <property type="component" value="Unassembled WGS sequence"/>
</dbReference>
<name>A0A543IQB5_9ACTN</name>
<proteinExistence type="predicted"/>
<comment type="caution">
    <text evidence="1">The sequence shown here is derived from an EMBL/GenBank/DDBJ whole genome shotgun (WGS) entry which is preliminary data.</text>
</comment>
<organism evidence="1 2">
    <name type="scientific">Thermopolyspora flexuosa</name>
    <dbReference type="NCBI Taxonomy" id="103836"/>
    <lineage>
        <taxon>Bacteria</taxon>
        <taxon>Bacillati</taxon>
        <taxon>Actinomycetota</taxon>
        <taxon>Actinomycetes</taxon>
        <taxon>Streptosporangiales</taxon>
        <taxon>Streptosporangiaceae</taxon>
        <taxon>Thermopolyspora</taxon>
    </lineage>
</organism>
<gene>
    <name evidence="1" type="ORF">FHX40_4928</name>
</gene>
<dbReference type="Pfam" id="PF08922">
    <property type="entry name" value="DUF1905"/>
    <property type="match status" value="1"/>
</dbReference>
<keyword evidence="2" id="KW-1185">Reference proteome</keyword>